<gene>
    <name evidence="1" type="ORF">SAMN05421739_10699</name>
</gene>
<name>A0A1I2XL60_9BACT</name>
<evidence type="ECO:0000313" key="2">
    <source>
        <dbReference type="Proteomes" id="UP000198724"/>
    </source>
</evidence>
<evidence type="ECO:0000313" key="1">
    <source>
        <dbReference type="EMBL" id="SFH13827.1"/>
    </source>
</evidence>
<protein>
    <submittedName>
        <fullName evidence="1">Uncharacterized protein</fullName>
    </submittedName>
</protein>
<dbReference type="Proteomes" id="UP000198724">
    <property type="component" value="Unassembled WGS sequence"/>
</dbReference>
<keyword evidence="2" id="KW-1185">Reference proteome</keyword>
<dbReference type="AlphaFoldDB" id="A0A1I2XL60"/>
<organism evidence="1 2">
    <name type="scientific">Pontibacter chinhatensis</name>
    <dbReference type="NCBI Taxonomy" id="1436961"/>
    <lineage>
        <taxon>Bacteria</taxon>
        <taxon>Pseudomonadati</taxon>
        <taxon>Bacteroidota</taxon>
        <taxon>Cytophagia</taxon>
        <taxon>Cytophagales</taxon>
        <taxon>Hymenobacteraceae</taxon>
        <taxon>Pontibacter</taxon>
    </lineage>
</organism>
<sequence length="88" mass="10730">MQKRQKVILEEPVKYRLFLGSRGKIYSEYSINFRDIAVPDILVRSNRTLYFGYTFYFTLYFYRACWRKRPLVPTNSRCFPQLDTSYPH</sequence>
<proteinExistence type="predicted"/>
<reference evidence="2" key="1">
    <citation type="submission" date="2016-10" db="EMBL/GenBank/DDBJ databases">
        <authorList>
            <person name="Varghese N."/>
            <person name="Submissions S."/>
        </authorList>
    </citation>
    <scope>NUCLEOTIDE SEQUENCE [LARGE SCALE GENOMIC DNA]</scope>
    <source>
        <strain evidence="2">LP51</strain>
    </source>
</reference>
<dbReference type="EMBL" id="FOOT01000006">
    <property type="protein sequence ID" value="SFH13827.1"/>
    <property type="molecule type" value="Genomic_DNA"/>
</dbReference>
<accession>A0A1I2XL60</accession>